<keyword evidence="2" id="KW-0489">Methyltransferase</keyword>
<dbReference type="OrthoDB" id="9769602at2"/>
<keyword evidence="3" id="KW-1185">Reference proteome</keyword>
<gene>
    <name evidence="2" type="ORF">BL253_22665</name>
</gene>
<dbReference type="SUPFAM" id="SSF53335">
    <property type="entry name" value="S-adenosyl-L-methionine-dependent methyltransferases"/>
    <property type="match status" value="1"/>
</dbReference>
<accession>A0A1V2I6E4</accession>
<dbReference type="PANTHER" id="PTHR43861">
    <property type="entry name" value="TRANS-ACONITATE 2-METHYLTRANSFERASE-RELATED"/>
    <property type="match status" value="1"/>
</dbReference>
<evidence type="ECO:0000313" key="3">
    <source>
        <dbReference type="Proteomes" id="UP000188929"/>
    </source>
</evidence>
<name>A0A1V2I6E4_9ACTN</name>
<dbReference type="AlphaFoldDB" id="A0A1V2I6E4"/>
<dbReference type="RefSeq" id="WP_076819205.1">
    <property type="nucleotide sequence ID" value="NZ_MOMC01000047.1"/>
</dbReference>
<evidence type="ECO:0000259" key="1">
    <source>
        <dbReference type="Pfam" id="PF08241"/>
    </source>
</evidence>
<feature type="domain" description="Methyltransferase type 11" evidence="1">
    <location>
        <begin position="39"/>
        <end position="135"/>
    </location>
</feature>
<dbReference type="EMBL" id="MOMC01000047">
    <property type="protein sequence ID" value="ONH27108.1"/>
    <property type="molecule type" value="Genomic_DNA"/>
</dbReference>
<dbReference type="CDD" id="cd02440">
    <property type="entry name" value="AdoMet_MTases"/>
    <property type="match status" value="1"/>
</dbReference>
<dbReference type="PANTHER" id="PTHR43861:SF1">
    <property type="entry name" value="TRANS-ACONITATE 2-METHYLTRANSFERASE"/>
    <property type="match status" value="1"/>
</dbReference>
<proteinExistence type="predicted"/>
<comment type="caution">
    <text evidence="2">The sequence shown here is derived from an EMBL/GenBank/DDBJ whole genome shotgun (WGS) entry which is preliminary data.</text>
</comment>
<reference evidence="3" key="1">
    <citation type="submission" date="2016-10" db="EMBL/GenBank/DDBJ databases">
        <title>Frankia sp. NRRL B-16386 Genome sequencing.</title>
        <authorList>
            <person name="Ghodhbane-Gtari F."/>
            <person name="Swanson E."/>
            <person name="Gueddou A."/>
            <person name="Hezbri K."/>
            <person name="Ktari K."/>
            <person name="Nouioui I."/>
            <person name="Morris K."/>
            <person name="Simpson S."/>
            <person name="Abebe-Akele F."/>
            <person name="Thomas K."/>
            <person name="Gtari M."/>
            <person name="Tisa L.S."/>
        </authorList>
    </citation>
    <scope>NUCLEOTIDE SEQUENCE [LARGE SCALE GENOMIC DNA]</scope>
    <source>
        <strain evidence="3">NRRL B-16386</strain>
    </source>
</reference>
<dbReference type="GO" id="GO:0008757">
    <property type="term" value="F:S-adenosylmethionine-dependent methyltransferase activity"/>
    <property type="evidence" value="ECO:0007669"/>
    <property type="project" value="InterPro"/>
</dbReference>
<dbReference type="InterPro" id="IPR013216">
    <property type="entry name" value="Methyltransf_11"/>
</dbReference>
<dbReference type="STRING" id="1834516.BL253_22665"/>
<dbReference type="Proteomes" id="UP000188929">
    <property type="component" value="Unassembled WGS sequence"/>
</dbReference>
<dbReference type="InterPro" id="IPR029063">
    <property type="entry name" value="SAM-dependent_MTases_sf"/>
</dbReference>
<dbReference type="Pfam" id="PF08241">
    <property type="entry name" value="Methyltransf_11"/>
    <property type="match status" value="1"/>
</dbReference>
<protein>
    <submittedName>
        <fullName evidence="2">SAM-dependent methyltransferase</fullName>
    </submittedName>
</protein>
<organism evidence="2 3">
    <name type="scientific">Pseudofrankia asymbiotica</name>
    <dbReference type="NCBI Taxonomy" id="1834516"/>
    <lineage>
        <taxon>Bacteria</taxon>
        <taxon>Bacillati</taxon>
        <taxon>Actinomycetota</taxon>
        <taxon>Actinomycetes</taxon>
        <taxon>Frankiales</taxon>
        <taxon>Frankiaceae</taxon>
        <taxon>Pseudofrankia</taxon>
    </lineage>
</organism>
<evidence type="ECO:0000313" key="2">
    <source>
        <dbReference type="EMBL" id="ONH27108.1"/>
    </source>
</evidence>
<keyword evidence="2" id="KW-0808">Transferase</keyword>
<dbReference type="GO" id="GO:0032259">
    <property type="term" value="P:methylation"/>
    <property type="evidence" value="ECO:0007669"/>
    <property type="project" value="UniProtKB-KW"/>
</dbReference>
<dbReference type="Gene3D" id="3.40.50.150">
    <property type="entry name" value="Vaccinia Virus protein VP39"/>
    <property type="match status" value="1"/>
</dbReference>
<dbReference type="Gene3D" id="6.10.140.1580">
    <property type="match status" value="2"/>
</dbReference>
<sequence>MEYVHGYSDQERARLADQAATLTDLLHADTRYPAGSRVLEAGCGVGAQTVILAANSPDADVTCVDISAASVTAARERATRAGLANVRFLRADLFDAPFPRASFDHVFVCFVLEHLADPVAALAALRGLLRPGGSITVIEGDHGSAYFHPDSEAARRAIGCLVDLQARAGGDALIGRRLYPLLVQAGYRDVAVSPRVVYADASRPHLVDGFTRRTFTAMVEGVGEQAVGEALLDAPTWAAGVRALHRTTEPDGTFSYTFFKATATSPPA</sequence>